<dbReference type="InterPro" id="IPR027417">
    <property type="entry name" value="P-loop_NTPase"/>
</dbReference>
<dbReference type="EMBL" id="JBDPGJ010000004">
    <property type="protein sequence ID" value="MEX0407429.1"/>
    <property type="molecule type" value="Genomic_DNA"/>
</dbReference>
<sequence length="239" mass="25294">MLTIENLAVAYKGIMALRGVSLSVAKGEIFTLIGPNGAGKSTMLNAASGIVPAMSGRILFDGEPIQGRAAHLIARAGLIQVPEGRRVISPLTVAENLALGREAAGRRGSEASDIDEVYELFPILAERRNQLSGQLSGGQQQMLAIGRALMGKPRILLLDEPSLGLAPVIVREVFDALIRLNRGGLTILLVEQNAKLALQTAHNAAVIEQGRIVHQGAASDLIDDPVVADHYFGRAEVMA</sequence>
<dbReference type="InterPro" id="IPR052156">
    <property type="entry name" value="BCAA_Transport_ATP-bd_LivF"/>
</dbReference>
<dbReference type="GO" id="GO:0005524">
    <property type="term" value="F:ATP binding"/>
    <property type="evidence" value="ECO:0007669"/>
    <property type="project" value="UniProtKB-KW"/>
</dbReference>
<dbReference type="RefSeq" id="WP_367955310.1">
    <property type="nucleotide sequence ID" value="NZ_JBDPGJ010000004.1"/>
</dbReference>
<proteinExistence type="inferred from homology"/>
<dbReference type="CDD" id="cd03224">
    <property type="entry name" value="ABC_TM1139_LivF_branched"/>
    <property type="match status" value="1"/>
</dbReference>
<dbReference type="Gene3D" id="3.40.50.300">
    <property type="entry name" value="P-loop containing nucleotide triphosphate hydrolases"/>
    <property type="match status" value="1"/>
</dbReference>
<keyword evidence="4 7" id="KW-0067">ATP-binding</keyword>
<evidence type="ECO:0000256" key="5">
    <source>
        <dbReference type="ARBA" id="ARBA00022970"/>
    </source>
</evidence>
<dbReference type="PROSITE" id="PS50893">
    <property type="entry name" value="ABC_TRANSPORTER_2"/>
    <property type="match status" value="1"/>
</dbReference>
<protein>
    <submittedName>
        <fullName evidence="7">ABC transporter ATP-binding protein</fullName>
    </submittedName>
</protein>
<accession>A0ABV3SKW7</accession>
<comment type="similarity">
    <text evidence="1">Belongs to the ABC transporter superfamily.</text>
</comment>
<gene>
    <name evidence="7" type="ORF">ABGN05_17355</name>
</gene>
<dbReference type="PROSITE" id="PS00211">
    <property type="entry name" value="ABC_TRANSPORTER_1"/>
    <property type="match status" value="1"/>
</dbReference>
<name>A0ABV3SKW7_9HYPH</name>
<evidence type="ECO:0000313" key="7">
    <source>
        <dbReference type="EMBL" id="MEX0407429.1"/>
    </source>
</evidence>
<keyword evidence="3" id="KW-0547">Nucleotide-binding</keyword>
<dbReference type="Pfam" id="PF00005">
    <property type="entry name" value="ABC_tran"/>
    <property type="match status" value="1"/>
</dbReference>
<dbReference type="PANTHER" id="PTHR43820:SF4">
    <property type="entry name" value="HIGH-AFFINITY BRANCHED-CHAIN AMINO ACID TRANSPORT ATP-BINDING PROTEIN LIVF"/>
    <property type="match status" value="1"/>
</dbReference>
<evidence type="ECO:0000313" key="8">
    <source>
        <dbReference type="Proteomes" id="UP001556692"/>
    </source>
</evidence>
<evidence type="ECO:0000256" key="3">
    <source>
        <dbReference type="ARBA" id="ARBA00022741"/>
    </source>
</evidence>
<reference evidence="7 8" key="1">
    <citation type="submission" date="2024-05" db="EMBL/GenBank/DDBJ databases">
        <authorList>
            <person name="Jiang F."/>
        </authorList>
    </citation>
    <scope>NUCLEOTIDE SEQUENCE [LARGE SCALE GENOMIC DNA]</scope>
    <source>
        <strain evidence="7 8">LZ166</strain>
    </source>
</reference>
<organism evidence="7 8">
    <name type="scientific">Aquibium pacificus</name>
    <dbReference type="NCBI Taxonomy" id="3153579"/>
    <lineage>
        <taxon>Bacteria</taxon>
        <taxon>Pseudomonadati</taxon>
        <taxon>Pseudomonadota</taxon>
        <taxon>Alphaproteobacteria</taxon>
        <taxon>Hyphomicrobiales</taxon>
        <taxon>Phyllobacteriaceae</taxon>
        <taxon>Aquibium</taxon>
    </lineage>
</organism>
<keyword evidence="2" id="KW-0813">Transport</keyword>
<evidence type="ECO:0000259" key="6">
    <source>
        <dbReference type="PROSITE" id="PS50893"/>
    </source>
</evidence>
<evidence type="ECO:0000256" key="4">
    <source>
        <dbReference type="ARBA" id="ARBA00022840"/>
    </source>
</evidence>
<dbReference type="Proteomes" id="UP001556692">
    <property type="component" value="Unassembled WGS sequence"/>
</dbReference>
<dbReference type="SMART" id="SM00382">
    <property type="entry name" value="AAA"/>
    <property type="match status" value="1"/>
</dbReference>
<dbReference type="InterPro" id="IPR003593">
    <property type="entry name" value="AAA+_ATPase"/>
</dbReference>
<dbReference type="PANTHER" id="PTHR43820">
    <property type="entry name" value="HIGH-AFFINITY BRANCHED-CHAIN AMINO ACID TRANSPORT ATP-BINDING PROTEIN LIVF"/>
    <property type="match status" value="1"/>
</dbReference>
<comment type="caution">
    <text evidence="7">The sequence shown here is derived from an EMBL/GenBank/DDBJ whole genome shotgun (WGS) entry which is preliminary data.</text>
</comment>
<feature type="domain" description="ABC transporter" evidence="6">
    <location>
        <begin position="2"/>
        <end position="234"/>
    </location>
</feature>
<dbReference type="InterPro" id="IPR017871">
    <property type="entry name" value="ABC_transporter-like_CS"/>
</dbReference>
<keyword evidence="8" id="KW-1185">Reference proteome</keyword>
<evidence type="ECO:0000256" key="1">
    <source>
        <dbReference type="ARBA" id="ARBA00005417"/>
    </source>
</evidence>
<evidence type="ECO:0000256" key="2">
    <source>
        <dbReference type="ARBA" id="ARBA00022448"/>
    </source>
</evidence>
<keyword evidence="5" id="KW-0029">Amino-acid transport</keyword>
<dbReference type="InterPro" id="IPR003439">
    <property type="entry name" value="ABC_transporter-like_ATP-bd"/>
</dbReference>
<dbReference type="SUPFAM" id="SSF52540">
    <property type="entry name" value="P-loop containing nucleoside triphosphate hydrolases"/>
    <property type="match status" value="1"/>
</dbReference>